<dbReference type="EC" id="3.1.6.6" evidence="6"/>
<dbReference type="Proteomes" id="UP000254424">
    <property type="component" value="Unassembled WGS sequence"/>
</dbReference>
<dbReference type="GO" id="GO:0005737">
    <property type="term" value="C:cytoplasm"/>
    <property type="evidence" value="ECO:0007669"/>
    <property type="project" value="TreeGrafter"/>
</dbReference>
<evidence type="ECO:0000313" key="6">
    <source>
        <dbReference type="EMBL" id="SUV42704.1"/>
    </source>
</evidence>
<evidence type="ECO:0000256" key="2">
    <source>
        <dbReference type="ARBA" id="ARBA00022801"/>
    </source>
</evidence>
<dbReference type="EMBL" id="UFSX01000002">
    <property type="protein sequence ID" value="SUV42704.1"/>
    <property type="molecule type" value="Genomic_DNA"/>
</dbReference>
<dbReference type="InterPro" id="IPR000917">
    <property type="entry name" value="Sulfatase_N"/>
</dbReference>
<dbReference type="CDD" id="cd16037">
    <property type="entry name" value="sulfatase_like"/>
    <property type="match status" value="1"/>
</dbReference>
<keyword evidence="4" id="KW-1133">Transmembrane helix</keyword>
<dbReference type="InterPro" id="IPR017850">
    <property type="entry name" value="Alkaline_phosphatase_core_sf"/>
</dbReference>
<accession>A0A380Z8M7</accession>
<evidence type="ECO:0000313" key="7">
    <source>
        <dbReference type="Proteomes" id="UP000254424"/>
    </source>
</evidence>
<gene>
    <name evidence="6" type="primary">betC_1</name>
    <name evidence="6" type="ORF">NCTC11155_02078</name>
</gene>
<feature type="domain" description="Sulfatase N-terminal" evidence="5">
    <location>
        <begin position="63"/>
        <end position="408"/>
    </location>
</feature>
<protein>
    <submittedName>
        <fullName evidence="6">Arylsulfatase</fullName>
        <ecNumber evidence="6">3.1.6.6</ecNumber>
    </submittedName>
</protein>
<dbReference type="GO" id="GO:0046872">
    <property type="term" value="F:metal ion binding"/>
    <property type="evidence" value="ECO:0007669"/>
    <property type="project" value="UniProtKB-KW"/>
</dbReference>
<dbReference type="PANTHER" id="PTHR45953:SF1">
    <property type="entry name" value="IDURONATE 2-SULFATASE"/>
    <property type="match status" value="1"/>
</dbReference>
<feature type="modified residue" description="3-oxoalanine (Ser)" evidence="3">
    <location>
        <position position="111"/>
    </location>
</feature>
<dbReference type="AlphaFoldDB" id="A0A380Z8M7"/>
<dbReference type="Gene3D" id="3.40.720.10">
    <property type="entry name" value="Alkaline Phosphatase, subunit A"/>
    <property type="match status" value="1"/>
</dbReference>
<feature type="transmembrane region" description="Helical" evidence="4">
    <location>
        <begin position="6"/>
        <end position="24"/>
    </location>
</feature>
<sequence length="534" mass="60890">MPYLLDFWTAFLLIYLFTFMKNVLHSYFTQKMGIKIGISILGYTIGGTIDLIAQNAKQENCRPNIVLIISDEHNGNIMGCMGDPYIHTPNLDALAENGILFKSHYCASPISGPSRQSLTTGKYVSHHNVWGNTVGCPNDITSLPRIMQQQGYETVLTGGMKYNGLNYGWNSYKANDGYKIAYDKKKKAGTDIAQKRERIKAGVFVNNKEDIGKEFTPMGATDMNLFTDIQRSQDAIAYIKNRAHVKQPFFLLVGLMAPHYPLQATQELVDKYKDKIPMPKIPKGYIENLPLNYKHLRNTRKLENVPKEIVKKARECYYARVEWADSQIGKIIKTINESPMADNTIIIYTSDHGENLGEHGLWWKNCLYDCSAKVPLIISNPKRWKGKQTRSKNTESVDLVQTIADLGGTKVPNDWDGESMLPLLEDSTYNWKDFAICEYYAGYIASGITMYRQGKWKYVYHARMDENHGPEIELYDMDNDPEELTNLARDNQYKMLIQDLHQELICKLGEDPELIEKRYRAGAIPEAPLGIKSE</sequence>
<evidence type="ECO:0000256" key="3">
    <source>
        <dbReference type="PIRSR" id="PIRSR600917-52"/>
    </source>
</evidence>
<keyword evidence="1" id="KW-0479">Metal-binding</keyword>
<dbReference type="STRING" id="483216.BACEGG_00141"/>
<evidence type="ECO:0000256" key="1">
    <source>
        <dbReference type="ARBA" id="ARBA00022723"/>
    </source>
</evidence>
<keyword evidence="2 6" id="KW-0378">Hydrolase</keyword>
<proteinExistence type="predicted"/>
<comment type="PTM">
    <text evidence="3">The conversion to 3-oxoalanine (also known as C-formylglycine, FGly), of a serine or cysteine residue in prokaryotes and of a cysteine residue in eukaryotes, is critical for catalytic activity.</text>
</comment>
<dbReference type="Pfam" id="PF00884">
    <property type="entry name" value="Sulfatase"/>
    <property type="match status" value="1"/>
</dbReference>
<organism evidence="6 7">
    <name type="scientific">Bacteroides eggerthii</name>
    <dbReference type="NCBI Taxonomy" id="28111"/>
    <lineage>
        <taxon>Bacteria</taxon>
        <taxon>Pseudomonadati</taxon>
        <taxon>Bacteroidota</taxon>
        <taxon>Bacteroidia</taxon>
        <taxon>Bacteroidales</taxon>
        <taxon>Bacteroidaceae</taxon>
        <taxon>Bacteroides</taxon>
    </lineage>
</organism>
<evidence type="ECO:0000256" key="4">
    <source>
        <dbReference type="SAM" id="Phobius"/>
    </source>
</evidence>
<keyword evidence="4" id="KW-0812">Transmembrane</keyword>
<keyword evidence="4" id="KW-0472">Membrane</keyword>
<reference evidence="6 7" key="1">
    <citation type="submission" date="2018-06" db="EMBL/GenBank/DDBJ databases">
        <authorList>
            <consortium name="Pathogen Informatics"/>
            <person name="Doyle S."/>
        </authorList>
    </citation>
    <scope>NUCLEOTIDE SEQUENCE [LARGE SCALE GENOMIC DNA]</scope>
    <source>
        <strain evidence="6 7">NCTC11155</strain>
    </source>
</reference>
<name>A0A380Z8M7_9BACE</name>
<dbReference type="GeneID" id="93068843"/>
<dbReference type="SUPFAM" id="SSF53649">
    <property type="entry name" value="Alkaline phosphatase-like"/>
    <property type="match status" value="1"/>
</dbReference>
<dbReference type="PANTHER" id="PTHR45953">
    <property type="entry name" value="IDURONATE 2-SULFATASE"/>
    <property type="match status" value="1"/>
</dbReference>
<dbReference type="RefSeq" id="WP_004288406.1">
    <property type="nucleotide sequence ID" value="NZ_CABKNQ010000020.1"/>
</dbReference>
<dbReference type="GO" id="GO:0047753">
    <property type="term" value="F:choline-sulfatase activity"/>
    <property type="evidence" value="ECO:0007669"/>
    <property type="project" value="UniProtKB-EC"/>
</dbReference>
<evidence type="ECO:0000259" key="5">
    <source>
        <dbReference type="Pfam" id="PF00884"/>
    </source>
</evidence>